<dbReference type="Pfam" id="PF00017">
    <property type="entry name" value="SH2"/>
    <property type="match status" value="1"/>
</dbReference>
<comment type="caution">
    <text evidence="5">The sequence shown here is derived from an EMBL/GenBank/DDBJ whole genome shotgun (WGS) entry which is preliminary data.</text>
</comment>
<evidence type="ECO:0000256" key="2">
    <source>
        <dbReference type="PROSITE-ProRule" id="PRU00191"/>
    </source>
</evidence>
<feature type="region of interest" description="Disordered" evidence="3">
    <location>
        <begin position="196"/>
        <end position="219"/>
    </location>
</feature>
<keyword evidence="1 2" id="KW-0727">SH2 domain</keyword>
<dbReference type="PROSITE" id="PS50001">
    <property type="entry name" value="SH2"/>
    <property type="match status" value="1"/>
</dbReference>
<dbReference type="PANTHER" id="PTHR14098">
    <property type="entry name" value="SH2 DOMAIN CONTAINING PROTEIN"/>
    <property type="match status" value="1"/>
</dbReference>
<evidence type="ECO:0000256" key="1">
    <source>
        <dbReference type="ARBA" id="ARBA00022999"/>
    </source>
</evidence>
<accession>A0AAN8NVM1</accession>
<evidence type="ECO:0000259" key="4">
    <source>
        <dbReference type="PROSITE" id="PS50001"/>
    </source>
</evidence>
<dbReference type="GO" id="GO:0005737">
    <property type="term" value="C:cytoplasm"/>
    <property type="evidence" value="ECO:0007669"/>
    <property type="project" value="UniProtKB-ARBA"/>
</dbReference>
<protein>
    <recommendedName>
        <fullName evidence="4">SH2 domain-containing protein</fullName>
    </recommendedName>
</protein>
<evidence type="ECO:0000313" key="5">
    <source>
        <dbReference type="EMBL" id="KAK6629744.1"/>
    </source>
</evidence>
<dbReference type="GO" id="GO:0007169">
    <property type="term" value="P:cell surface receptor protein tyrosine kinase signaling pathway"/>
    <property type="evidence" value="ECO:0007669"/>
    <property type="project" value="TreeGrafter"/>
</dbReference>
<reference evidence="5 6" key="1">
    <citation type="submission" date="2023-10" db="EMBL/GenBank/DDBJ databases">
        <title>Genomes of two closely related lineages of the louse Polyplax serrata with different host specificities.</title>
        <authorList>
            <person name="Martinu J."/>
            <person name="Tarabai H."/>
            <person name="Stefka J."/>
            <person name="Hypsa V."/>
        </authorList>
    </citation>
    <scope>NUCLEOTIDE SEQUENCE [LARGE SCALE GENOMIC DNA]</scope>
    <source>
        <strain evidence="5">HR10_N</strain>
    </source>
</reference>
<feature type="region of interest" description="Disordered" evidence="3">
    <location>
        <begin position="55"/>
        <end position="84"/>
    </location>
</feature>
<dbReference type="InterPro" id="IPR051751">
    <property type="entry name" value="Immunoreceptor_sig_adapters"/>
</dbReference>
<dbReference type="SUPFAM" id="SSF55550">
    <property type="entry name" value="SH2 domain"/>
    <property type="match status" value="1"/>
</dbReference>
<feature type="compositionally biased region" description="Polar residues" evidence="3">
    <location>
        <begin position="58"/>
        <end position="78"/>
    </location>
</feature>
<dbReference type="InterPro" id="IPR036860">
    <property type="entry name" value="SH2_dom_sf"/>
</dbReference>
<dbReference type="Proteomes" id="UP001372834">
    <property type="component" value="Unassembled WGS sequence"/>
</dbReference>
<dbReference type="InterPro" id="IPR000980">
    <property type="entry name" value="SH2"/>
</dbReference>
<name>A0AAN8NVM1_POLSC</name>
<organism evidence="5 6">
    <name type="scientific">Polyplax serrata</name>
    <name type="common">Common mouse louse</name>
    <dbReference type="NCBI Taxonomy" id="468196"/>
    <lineage>
        <taxon>Eukaryota</taxon>
        <taxon>Metazoa</taxon>
        <taxon>Ecdysozoa</taxon>
        <taxon>Arthropoda</taxon>
        <taxon>Hexapoda</taxon>
        <taxon>Insecta</taxon>
        <taxon>Pterygota</taxon>
        <taxon>Neoptera</taxon>
        <taxon>Paraneoptera</taxon>
        <taxon>Psocodea</taxon>
        <taxon>Troctomorpha</taxon>
        <taxon>Phthiraptera</taxon>
        <taxon>Anoplura</taxon>
        <taxon>Polyplacidae</taxon>
        <taxon>Polyplax</taxon>
    </lineage>
</organism>
<evidence type="ECO:0000256" key="3">
    <source>
        <dbReference type="SAM" id="MobiDB-lite"/>
    </source>
</evidence>
<dbReference type="GO" id="GO:0035556">
    <property type="term" value="P:intracellular signal transduction"/>
    <property type="evidence" value="ECO:0007669"/>
    <property type="project" value="TreeGrafter"/>
</dbReference>
<sequence>MSERKKFVGNKPPVPARPKNLVIFNSKHLPKPPETFSTESVTNFIKDLNLDVKDEGSDLQTNKTNQTSLDKYDNSGNSDGEEDAYGYLEPVTLSATNPPDMAMNAKNLNRLLSHKKSLQVREDNVKLGDIFQKIMIRNKSMSNVAKSIVGNLGGRLANEMADFGFNMKRRLMKTAKIRLETDKEYLGRLSETSDLDEGKVSQISQNQWQRPLPLPPTETRSEVTCMPWYKSIDRRKGEEILRNGIDGYFLVRPSSNIDTYLTLTLWYSNRVYNIPIRKRKDGKFALGTPKANEQCFDSVEMMVKNYQSEKLVLYSNGVQTGKTLLTTYPP</sequence>
<gene>
    <name evidence="5" type="ORF">RUM43_003562</name>
</gene>
<feature type="domain" description="SH2" evidence="4">
    <location>
        <begin position="227"/>
        <end position="330"/>
    </location>
</feature>
<dbReference type="SMART" id="SM00252">
    <property type="entry name" value="SH2"/>
    <property type="match status" value="1"/>
</dbReference>
<dbReference type="PANTHER" id="PTHR14098:SF14">
    <property type="entry name" value="SH2 DOMAIN-CONTAINING PROTEIN"/>
    <property type="match status" value="1"/>
</dbReference>
<evidence type="ECO:0000313" key="6">
    <source>
        <dbReference type="Proteomes" id="UP001372834"/>
    </source>
</evidence>
<proteinExistence type="predicted"/>
<dbReference type="AlphaFoldDB" id="A0AAN8NVM1"/>
<dbReference type="EMBL" id="JAWJWE010000036">
    <property type="protein sequence ID" value="KAK6629744.1"/>
    <property type="molecule type" value="Genomic_DNA"/>
</dbReference>
<dbReference type="Gene3D" id="3.30.505.10">
    <property type="entry name" value="SH2 domain"/>
    <property type="match status" value="1"/>
</dbReference>